<protein>
    <submittedName>
        <fullName evidence="1">Uncharacterized protein</fullName>
    </submittedName>
</protein>
<dbReference type="AlphaFoldDB" id="A0A9Q8SII6"/>
<evidence type="ECO:0000313" key="1">
    <source>
        <dbReference type="EMBL" id="UQC77763.1"/>
    </source>
</evidence>
<reference evidence="1" key="1">
    <citation type="journal article" date="2021" name="Mol. Plant Microbe Interact.">
        <title>Complete Genome Sequence of the Plant-Pathogenic Fungus Colletotrichum lupini.</title>
        <authorList>
            <person name="Baroncelli R."/>
            <person name="Pensec F."/>
            <person name="Da Lio D."/>
            <person name="Boufleur T."/>
            <person name="Vicente I."/>
            <person name="Sarrocco S."/>
            <person name="Picot A."/>
            <person name="Baraldi E."/>
            <person name="Sukno S."/>
            <person name="Thon M."/>
            <person name="Le Floch G."/>
        </authorList>
    </citation>
    <scope>NUCLEOTIDE SEQUENCE</scope>
    <source>
        <strain evidence="1">IMI 504893</strain>
    </source>
</reference>
<name>A0A9Q8SII6_9PEZI</name>
<dbReference type="GeneID" id="73337269"/>
<sequence length="71" mass="8238">MLSTQKKSQTPMGRSIALVLFHPLGRTGAASELRSHNHGGYSTHHRSSSYKRLCHHIRRQRYYLQTRKSYA</sequence>
<evidence type="ECO:0000313" key="2">
    <source>
        <dbReference type="Proteomes" id="UP000830671"/>
    </source>
</evidence>
<dbReference type="Proteomes" id="UP000830671">
    <property type="component" value="Chromosome 2"/>
</dbReference>
<keyword evidence="2" id="KW-1185">Reference proteome</keyword>
<dbReference type="EMBL" id="CP019474">
    <property type="protein sequence ID" value="UQC77763.1"/>
    <property type="molecule type" value="Genomic_DNA"/>
</dbReference>
<dbReference type="RefSeq" id="XP_049139402.1">
    <property type="nucleotide sequence ID" value="XM_049282259.1"/>
</dbReference>
<accession>A0A9Q8SII6</accession>
<dbReference type="KEGG" id="clup:CLUP02_03234"/>
<proteinExistence type="predicted"/>
<gene>
    <name evidence="1" type="ORF">CLUP02_03234</name>
</gene>
<organism evidence="1 2">
    <name type="scientific">Colletotrichum lupini</name>
    <dbReference type="NCBI Taxonomy" id="145971"/>
    <lineage>
        <taxon>Eukaryota</taxon>
        <taxon>Fungi</taxon>
        <taxon>Dikarya</taxon>
        <taxon>Ascomycota</taxon>
        <taxon>Pezizomycotina</taxon>
        <taxon>Sordariomycetes</taxon>
        <taxon>Hypocreomycetidae</taxon>
        <taxon>Glomerellales</taxon>
        <taxon>Glomerellaceae</taxon>
        <taxon>Colletotrichum</taxon>
        <taxon>Colletotrichum acutatum species complex</taxon>
    </lineage>
</organism>